<dbReference type="Gene3D" id="1.20.1440.100">
    <property type="entry name" value="SG protein - dephosphorylation function"/>
    <property type="match status" value="1"/>
</dbReference>
<sequence length="211" mass="22997">MQEEAAAAVRGDLALFDFDGTITTRETLPDFLRLAVPPRRLAIGKVVLAPLVVGYRIGLVPGTLVRSVLVRVGFAGVPAAATAAHGADFAARVLPGLLRPEAMARIAWHKARGDTVAVVSGGFDVYLKHWCDAHGLALLCSSLEEADGRLTGRYRGAQCVRREKVRRVLAEYDLSAYARVYAYGDTREDLDLLGLAHEATYRWARWQRPGA</sequence>
<dbReference type="InterPro" id="IPR050582">
    <property type="entry name" value="HAD-like_SerB"/>
</dbReference>
<dbReference type="EMBL" id="JBHSGG010000048">
    <property type="protein sequence ID" value="MFC4729677.1"/>
    <property type="molecule type" value="Genomic_DNA"/>
</dbReference>
<accession>A0ABV9NMT9</accession>
<protein>
    <submittedName>
        <fullName evidence="1">HAD family hydrolase</fullName>
        <ecNumber evidence="1">3.1.3.-</ecNumber>
    </submittedName>
</protein>
<dbReference type="InterPro" id="IPR023214">
    <property type="entry name" value="HAD_sf"/>
</dbReference>
<dbReference type="RefSeq" id="WP_377005763.1">
    <property type="nucleotide sequence ID" value="NZ_JBHSGG010000048.1"/>
</dbReference>
<proteinExistence type="predicted"/>
<dbReference type="PANTHER" id="PTHR43344:SF14">
    <property type="entry name" value="HAD-IB FAMILY HYDROLASE"/>
    <property type="match status" value="1"/>
</dbReference>
<evidence type="ECO:0000313" key="1">
    <source>
        <dbReference type="EMBL" id="MFC4729677.1"/>
    </source>
</evidence>
<dbReference type="InterPro" id="IPR036412">
    <property type="entry name" value="HAD-like_sf"/>
</dbReference>
<dbReference type="Proteomes" id="UP001595892">
    <property type="component" value="Unassembled WGS sequence"/>
</dbReference>
<evidence type="ECO:0000313" key="2">
    <source>
        <dbReference type="Proteomes" id="UP001595892"/>
    </source>
</evidence>
<gene>
    <name evidence="1" type="ORF">ACFO3Q_16025</name>
</gene>
<keyword evidence="1" id="KW-0378">Hydrolase</keyword>
<name>A0ABV9NMT9_9GAMM</name>
<dbReference type="EC" id="3.1.3.-" evidence="1"/>
<keyword evidence="2" id="KW-1185">Reference proteome</keyword>
<reference evidence="2" key="1">
    <citation type="journal article" date="2019" name="Int. J. Syst. Evol. Microbiol.">
        <title>The Global Catalogue of Microorganisms (GCM) 10K type strain sequencing project: providing services to taxonomists for standard genome sequencing and annotation.</title>
        <authorList>
            <consortium name="The Broad Institute Genomics Platform"/>
            <consortium name="The Broad Institute Genome Sequencing Center for Infectious Disease"/>
            <person name="Wu L."/>
            <person name="Ma J."/>
        </authorList>
    </citation>
    <scope>NUCLEOTIDE SEQUENCE [LARGE SCALE GENOMIC DNA]</scope>
    <source>
        <strain evidence="2">CGMCC 1.13574</strain>
    </source>
</reference>
<comment type="caution">
    <text evidence="1">The sequence shown here is derived from an EMBL/GenBank/DDBJ whole genome shotgun (WGS) entry which is preliminary data.</text>
</comment>
<dbReference type="GO" id="GO:0016787">
    <property type="term" value="F:hydrolase activity"/>
    <property type="evidence" value="ECO:0007669"/>
    <property type="project" value="UniProtKB-KW"/>
</dbReference>
<dbReference type="NCBIfam" id="TIGR01488">
    <property type="entry name" value="HAD-SF-IB"/>
    <property type="match status" value="1"/>
</dbReference>
<dbReference type="SUPFAM" id="SSF56784">
    <property type="entry name" value="HAD-like"/>
    <property type="match status" value="1"/>
</dbReference>
<dbReference type="Gene3D" id="3.40.50.1000">
    <property type="entry name" value="HAD superfamily/HAD-like"/>
    <property type="match status" value="1"/>
</dbReference>
<dbReference type="Pfam" id="PF12710">
    <property type="entry name" value="HAD"/>
    <property type="match status" value="1"/>
</dbReference>
<organism evidence="1 2">
    <name type="scientific">Coralloluteibacterium thermophilum</name>
    <dbReference type="NCBI Taxonomy" id="2707049"/>
    <lineage>
        <taxon>Bacteria</taxon>
        <taxon>Pseudomonadati</taxon>
        <taxon>Pseudomonadota</taxon>
        <taxon>Gammaproteobacteria</taxon>
        <taxon>Lysobacterales</taxon>
        <taxon>Lysobacteraceae</taxon>
        <taxon>Coralloluteibacterium</taxon>
    </lineage>
</organism>
<dbReference type="CDD" id="cd02612">
    <property type="entry name" value="HAD_PGPPase"/>
    <property type="match status" value="1"/>
</dbReference>
<dbReference type="InterPro" id="IPR006385">
    <property type="entry name" value="HAD_hydro_SerB1"/>
</dbReference>
<dbReference type="NCBIfam" id="TIGR01490">
    <property type="entry name" value="HAD-SF-IB-hyp1"/>
    <property type="match status" value="1"/>
</dbReference>
<dbReference type="PANTHER" id="PTHR43344">
    <property type="entry name" value="PHOSPHOSERINE PHOSPHATASE"/>
    <property type="match status" value="1"/>
</dbReference>